<proteinExistence type="predicted"/>
<evidence type="ECO:0000313" key="1">
    <source>
        <dbReference type="EMBL" id="MFC7607219.1"/>
    </source>
</evidence>
<reference evidence="2" key="1">
    <citation type="journal article" date="2019" name="Int. J. Syst. Evol. Microbiol.">
        <title>The Global Catalogue of Microorganisms (GCM) 10K type strain sequencing project: providing services to taxonomists for standard genome sequencing and annotation.</title>
        <authorList>
            <consortium name="The Broad Institute Genomics Platform"/>
            <consortium name="The Broad Institute Genome Sequencing Center for Infectious Disease"/>
            <person name="Wu L."/>
            <person name="Ma J."/>
        </authorList>
    </citation>
    <scope>NUCLEOTIDE SEQUENCE [LARGE SCALE GENOMIC DNA]</scope>
    <source>
        <strain evidence="2">JCM 10083</strain>
    </source>
</reference>
<name>A0ABW2TFK8_9ACTN</name>
<dbReference type="Proteomes" id="UP001596514">
    <property type="component" value="Unassembled WGS sequence"/>
</dbReference>
<comment type="caution">
    <text evidence="1">The sequence shown here is derived from an EMBL/GenBank/DDBJ whole genome shotgun (WGS) entry which is preliminary data.</text>
</comment>
<gene>
    <name evidence="1" type="ORF">ACFQVD_44735</name>
</gene>
<organism evidence="1 2">
    <name type="scientific">Streptosporangium amethystogenes subsp. fukuiense</name>
    <dbReference type="NCBI Taxonomy" id="698418"/>
    <lineage>
        <taxon>Bacteria</taxon>
        <taxon>Bacillati</taxon>
        <taxon>Actinomycetota</taxon>
        <taxon>Actinomycetes</taxon>
        <taxon>Streptosporangiales</taxon>
        <taxon>Streptosporangiaceae</taxon>
        <taxon>Streptosporangium</taxon>
    </lineage>
</organism>
<sequence>MKNHFERYGISAEEAAGALADALQHGGATEQETQEAIVGVHVDAAMPDDSQPWTLHRE</sequence>
<keyword evidence="2" id="KW-1185">Reference proteome</keyword>
<dbReference type="EMBL" id="JBHTEE010000002">
    <property type="protein sequence ID" value="MFC7607219.1"/>
    <property type="molecule type" value="Genomic_DNA"/>
</dbReference>
<dbReference type="RefSeq" id="WP_386369028.1">
    <property type="nucleotide sequence ID" value="NZ_JBHTEE010000002.1"/>
</dbReference>
<accession>A0ABW2TFK8</accession>
<protein>
    <submittedName>
        <fullName evidence="1">Uncharacterized protein</fullName>
    </submittedName>
</protein>
<evidence type="ECO:0000313" key="2">
    <source>
        <dbReference type="Proteomes" id="UP001596514"/>
    </source>
</evidence>